<dbReference type="AlphaFoldDB" id="A0A0F9IYH0"/>
<proteinExistence type="predicted"/>
<dbReference type="InterPro" id="IPR027417">
    <property type="entry name" value="P-loop_NTPase"/>
</dbReference>
<accession>A0A0F9IYH0</accession>
<protein>
    <recommendedName>
        <fullName evidence="2">SF4 helicase domain-containing protein</fullName>
    </recommendedName>
</protein>
<sequence length="517" mass="60126">MKEEEQFIERRIITGLIISTEYLESVRKIWSSKLLGSAAAKMISNWCIEFYDEYHTAPSQEIESIFLKKSKKIKKADKQDIEEILSSLSDEYEHQDKFNVAYLLDQTTQYFDECNLKLFIDDISNELDQGNILQAKKAAYAYTPSIAVEDKDIDLSSPSISEHIKKAFATTSQPVVKYPRQLGEFLNEQLVRGGFVSFMSSEKRGKTWLMLDLAIRAARQGANVAFFQAGDMTQEQQLMRTSIYLTKKSNKERYSGKMYEPVRDCIYNQLDDCKKKERECDFGIFEGKEISFLRKEITKRELKEAADKNPDYRPCHNCSPYWKKPWGSPWLKKVNTGDHLSVQEATKAIEKFFGKNNRRFKLSTHANKTLSISKIDNILDVWERRDGFIVDMIMIDYMDIVEPEIGGDFRHQENDKWMRARGLGQKRYALLISATQTDTDSYEKIRLGLKNFSEDKRKYAHVTAMYGINQDPKGREKEIGIMRLNEIVVREGEFLISNEVHVLQNLKRGQPCLSSYW</sequence>
<gene>
    <name evidence="1" type="ORF">LCGC14_1597850</name>
</gene>
<name>A0A0F9IYH0_9ZZZZ</name>
<dbReference type="EMBL" id="LAZR01012776">
    <property type="protein sequence ID" value="KKM25154.1"/>
    <property type="molecule type" value="Genomic_DNA"/>
</dbReference>
<comment type="caution">
    <text evidence="1">The sequence shown here is derived from an EMBL/GenBank/DDBJ whole genome shotgun (WGS) entry which is preliminary data.</text>
</comment>
<reference evidence="1" key="1">
    <citation type="journal article" date="2015" name="Nature">
        <title>Complex archaea that bridge the gap between prokaryotes and eukaryotes.</title>
        <authorList>
            <person name="Spang A."/>
            <person name="Saw J.H."/>
            <person name="Jorgensen S.L."/>
            <person name="Zaremba-Niedzwiedzka K."/>
            <person name="Martijn J."/>
            <person name="Lind A.E."/>
            <person name="van Eijk R."/>
            <person name="Schleper C."/>
            <person name="Guy L."/>
            <person name="Ettema T.J."/>
        </authorList>
    </citation>
    <scope>NUCLEOTIDE SEQUENCE</scope>
</reference>
<dbReference type="Gene3D" id="3.40.50.300">
    <property type="entry name" value="P-loop containing nucleotide triphosphate hydrolases"/>
    <property type="match status" value="1"/>
</dbReference>
<organism evidence="1">
    <name type="scientific">marine sediment metagenome</name>
    <dbReference type="NCBI Taxonomy" id="412755"/>
    <lineage>
        <taxon>unclassified sequences</taxon>
        <taxon>metagenomes</taxon>
        <taxon>ecological metagenomes</taxon>
    </lineage>
</organism>
<evidence type="ECO:0000313" key="1">
    <source>
        <dbReference type="EMBL" id="KKM25154.1"/>
    </source>
</evidence>
<evidence type="ECO:0008006" key="2">
    <source>
        <dbReference type="Google" id="ProtNLM"/>
    </source>
</evidence>